<dbReference type="HOGENOM" id="CLU_329204_0_0_11"/>
<dbReference type="AlphaFoldDB" id="R4YZE0"/>
<feature type="chain" id="PRO_5039352961" description="Gram-positive cocci surface proteins LPxTG domain-containing protein" evidence="7">
    <location>
        <begin position="27"/>
        <end position="872"/>
    </location>
</feature>
<dbReference type="eggNOG" id="COG3468">
    <property type="taxonomic scope" value="Bacteria"/>
</dbReference>
<dbReference type="GO" id="GO:0007160">
    <property type="term" value="P:cell-matrix adhesion"/>
    <property type="evidence" value="ECO:0007669"/>
    <property type="project" value="InterPro"/>
</dbReference>
<dbReference type="InterPro" id="IPR003886">
    <property type="entry name" value="NIDO_dom"/>
</dbReference>
<organism evidence="9 10">
    <name type="scientific">Candidatus Neomicrothrix parvicella RN1</name>
    <dbReference type="NCBI Taxonomy" id="1229780"/>
    <lineage>
        <taxon>Bacteria</taxon>
        <taxon>Bacillati</taxon>
        <taxon>Actinomycetota</taxon>
        <taxon>Acidimicrobiia</taxon>
        <taxon>Acidimicrobiales</taxon>
        <taxon>Microthrixaceae</taxon>
        <taxon>Candidatus Neomicrothrix</taxon>
    </lineage>
</organism>
<evidence type="ECO:0000256" key="1">
    <source>
        <dbReference type="ARBA" id="ARBA00022512"/>
    </source>
</evidence>
<dbReference type="eggNOG" id="COG2706">
    <property type="taxonomic scope" value="Bacteria"/>
</dbReference>
<keyword evidence="2" id="KW-0964">Secreted</keyword>
<dbReference type="GO" id="GO:0008237">
    <property type="term" value="F:metallopeptidase activity"/>
    <property type="evidence" value="ECO:0007669"/>
    <property type="project" value="InterPro"/>
</dbReference>
<evidence type="ECO:0000256" key="4">
    <source>
        <dbReference type="ARBA" id="ARBA00023088"/>
    </source>
</evidence>
<dbReference type="Proteomes" id="UP000018291">
    <property type="component" value="Unassembled WGS sequence"/>
</dbReference>
<feature type="signal peptide" evidence="7">
    <location>
        <begin position="1"/>
        <end position="26"/>
    </location>
</feature>
<dbReference type="Gene3D" id="3.40.390.10">
    <property type="entry name" value="Collagenase (Catalytic Domain)"/>
    <property type="match status" value="1"/>
</dbReference>
<dbReference type="PROSITE" id="PS50847">
    <property type="entry name" value="GRAM_POS_ANCHORING"/>
    <property type="match status" value="1"/>
</dbReference>
<feature type="region of interest" description="Disordered" evidence="5">
    <location>
        <begin position="34"/>
        <end position="53"/>
    </location>
</feature>
<dbReference type="PANTHER" id="PTHR13802:SF65">
    <property type="entry name" value="NIDOGEN"/>
    <property type="match status" value="1"/>
</dbReference>
<dbReference type="InterPro" id="IPR024079">
    <property type="entry name" value="MetalloPept_cat_dom_sf"/>
</dbReference>
<evidence type="ECO:0000256" key="6">
    <source>
        <dbReference type="SAM" id="Phobius"/>
    </source>
</evidence>
<feature type="compositionally biased region" description="Low complexity" evidence="5">
    <location>
        <begin position="767"/>
        <end position="782"/>
    </location>
</feature>
<keyword evidence="6" id="KW-0472">Membrane</keyword>
<proteinExistence type="predicted"/>
<reference evidence="9 10" key="1">
    <citation type="journal article" date="2013" name="ISME J.">
        <title>Metabolic model for the filamentous 'Candidatus Microthrix parvicella' based on genomic and metagenomic analyses.</title>
        <authorList>
            <person name="Jon McIlroy S."/>
            <person name="Kristiansen R."/>
            <person name="Albertsen M."/>
            <person name="Michael Karst S."/>
            <person name="Rossetti S."/>
            <person name="Lund Nielsen J."/>
            <person name="Tandoi V."/>
            <person name="James Seviour R."/>
            <person name="Nielsen P.H."/>
        </authorList>
    </citation>
    <scope>NUCLEOTIDE SEQUENCE [LARGE SCALE GENOMIC DNA]</scope>
    <source>
        <strain evidence="9 10">RN1</strain>
    </source>
</reference>
<feature type="region of interest" description="Disordered" evidence="5">
    <location>
        <begin position="729"/>
        <end position="844"/>
    </location>
</feature>
<feature type="compositionally biased region" description="Low complexity" evidence="5">
    <location>
        <begin position="808"/>
        <end position="825"/>
    </location>
</feature>
<name>R4YZE0_9ACTN</name>
<keyword evidence="4" id="KW-0572">Peptidoglycan-anchor</keyword>
<dbReference type="InterPro" id="IPR051495">
    <property type="entry name" value="Epithelial_Barrier/Signaling"/>
</dbReference>
<comment type="caution">
    <text evidence="9">The sequence shown here is derived from an EMBL/GenBank/DDBJ whole genome shotgun (WGS) entry which is preliminary data.</text>
</comment>
<dbReference type="PANTHER" id="PTHR13802">
    <property type="entry name" value="MUCIN 4-RELATED"/>
    <property type="match status" value="1"/>
</dbReference>
<evidence type="ECO:0000256" key="2">
    <source>
        <dbReference type="ARBA" id="ARBA00022525"/>
    </source>
</evidence>
<feature type="compositionally biased region" description="Polar residues" evidence="5">
    <location>
        <begin position="783"/>
        <end position="800"/>
    </location>
</feature>
<protein>
    <recommendedName>
        <fullName evidence="8">Gram-positive cocci surface proteins LPxTG domain-containing protein</fullName>
    </recommendedName>
</protein>
<keyword evidence="6" id="KW-1133">Transmembrane helix</keyword>
<evidence type="ECO:0000313" key="10">
    <source>
        <dbReference type="Proteomes" id="UP000018291"/>
    </source>
</evidence>
<evidence type="ECO:0000256" key="3">
    <source>
        <dbReference type="ARBA" id="ARBA00022729"/>
    </source>
</evidence>
<keyword evidence="3 7" id="KW-0732">Signal</keyword>
<keyword evidence="1" id="KW-0134">Cell wall</keyword>
<dbReference type="Pfam" id="PF06119">
    <property type="entry name" value="NIDO"/>
    <property type="match status" value="1"/>
</dbReference>
<gene>
    <name evidence="9" type="ORF">BN381_110057</name>
</gene>
<keyword evidence="10" id="KW-1185">Reference proteome</keyword>
<dbReference type="SUPFAM" id="SSF55486">
    <property type="entry name" value="Metalloproteases ('zincins'), catalytic domain"/>
    <property type="match status" value="1"/>
</dbReference>
<dbReference type="Pfam" id="PF13582">
    <property type="entry name" value="Reprolysin_3"/>
    <property type="match status" value="1"/>
</dbReference>
<dbReference type="RefSeq" id="WP_012223760.1">
    <property type="nucleotide sequence ID" value="NZ_HG422565.1"/>
</dbReference>
<accession>R4YZE0</accession>
<dbReference type="EMBL" id="CANL01000003">
    <property type="protein sequence ID" value="CCM62391.1"/>
    <property type="molecule type" value="Genomic_DNA"/>
</dbReference>
<evidence type="ECO:0000313" key="9">
    <source>
        <dbReference type="EMBL" id="CCM62391.1"/>
    </source>
</evidence>
<feature type="domain" description="Gram-positive cocci surface proteins LPxTG" evidence="8">
    <location>
        <begin position="839"/>
        <end position="872"/>
    </location>
</feature>
<feature type="transmembrane region" description="Helical" evidence="6">
    <location>
        <begin position="848"/>
        <end position="866"/>
    </location>
</feature>
<evidence type="ECO:0000259" key="8">
    <source>
        <dbReference type="PROSITE" id="PS50847"/>
    </source>
</evidence>
<sequence length="872" mass="93069">MTSQARMGRAAFVAILMLVGVTPLFAMEAGAAVDTSGCTNSPTVLPRNDDSSSGEVNLPFSLNYFGAYYTSLYVNNNGNVTFDEPLSTYVPFDLRDTDRVIVAPFFADVDTRPGDGGTVTYCEVKSGGRPAFRVHWKDVGYYGNGVDKKNDFGLLLIDRSDISSGDFDIKFQYNKIEWDDGDASRGQTARVGYANGTTDPGTSFEAPGSGEDRMFLDGGPRSLVAAGTKSFSVRNGVVEARGVDLGIQQGDRLQRGCSDEGLGLAPADSDGDGILDKWEDRKGIDYDGDGNIDLILPPGVSKTRPDVLVYVDWGRGAKFTREEISDLRYAFLINGVGLHIVEGKEIVLPPEGKDGNGDELLTEVNSLGVVARLKAANAFKSLGTSPIVREAALLVFHYGILTKKGGGKGEIWGDEFAAGNRSKNESRWNKDRNRAVQAGTFMHELGHNLGLMHGGLLDHTYVKPNHFSVMNYIYQNDWLPYGLGLTYSHGNGNGLDERSLNERTGVSTSDESDGLRSKINGKQIAVGVPLNYNKSWWFDSNKSELGVTKDINILTGSRYKDYKTKKPWKRGPELPGSFDSEGDDRIDEGNDLSKLNDSDEWAALRYCFRGSGSYAAFGLSNESEDDVAEDDAPTWDPNPMIAILPDGRAYLIDDIDGDGKFDPEIDGPIVRQEFQMTLPNGDIITLRTDDYGAIIPTDELVATPESGVTVELTGEGWTFGQEPAVVVQERTGPDGGEPVFGEAPPTTPPSTSVLSPSKDPVATTTTSAKPGSGPSASEPAPSTNAVPSSSDNAAPGSSDNAAPPVATSKPVAAQPKAPQPKSAPVREAAASPNTGSGPLARTGSSTSLLLGLALAVGLSGVALVAGSRRRRQ</sequence>
<dbReference type="STRING" id="1229780.BN381_110057"/>
<dbReference type="InterPro" id="IPR019931">
    <property type="entry name" value="LPXTG_anchor"/>
</dbReference>
<evidence type="ECO:0000256" key="5">
    <source>
        <dbReference type="SAM" id="MobiDB-lite"/>
    </source>
</evidence>
<keyword evidence="6" id="KW-0812">Transmembrane</keyword>
<evidence type="ECO:0000256" key="7">
    <source>
        <dbReference type="SAM" id="SignalP"/>
    </source>
</evidence>